<dbReference type="Proteomes" id="UP000789405">
    <property type="component" value="Unassembled WGS sequence"/>
</dbReference>
<feature type="non-terminal residue" evidence="1">
    <location>
        <position position="1"/>
    </location>
</feature>
<evidence type="ECO:0000313" key="1">
    <source>
        <dbReference type="EMBL" id="CAG8749964.1"/>
    </source>
</evidence>
<sequence>RKDEYVIDNKVKIYNDETCYLHRIRAESNELVIGDDNETYYRFCYFYIIRVKKDKYIIDNTSNKKYNVIYCYHYTNLILYVEKDKHMMDNNVKHIIKDLKNWS</sequence>
<keyword evidence="2" id="KW-1185">Reference proteome</keyword>
<evidence type="ECO:0000313" key="2">
    <source>
        <dbReference type="Proteomes" id="UP000789405"/>
    </source>
</evidence>
<organism evidence="1 2">
    <name type="scientific">Dentiscutata erythropus</name>
    <dbReference type="NCBI Taxonomy" id="1348616"/>
    <lineage>
        <taxon>Eukaryota</taxon>
        <taxon>Fungi</taxon>
        <taxon>Fungi incertae sedis</taxon>
        <taxon>Mucoromycota</taxon>
        <taxon>Glomeromycotina</taxon>
        <taxon>Glomeromycetes</taxon>
        <taxon>Diversisporales</taxon>
        <taxon>Gigasporaceae</taxon>
        <taxon>Dentiscutata</taxon>
    </lineage>
</organism>
<proteinExistence type="predicted"/>
<accession>A0A9N9ITG9</accession>
<dbReference type="AlphaFoldDB" id="A0A9N9ITG9"/>
<protein>
    <submittedName>
        <fullName evidence="1">8562_t:CDS:1</fullName>
    </submittedName>
</protein>
<comment type="caution">
    <text evidence="1">The sequence shown here is derived from an EMBL/GenBank/DDBJ whole genome shotgun (WGS) entry which is preliminary data.</text>
</comment>
<gene>
    <name evidence="1" type="ORF">DERYTH_LOCUS16800</name>
</gene>
<reference evidence="1" key="1">
    <citation type="submission" date="2021-06" db="EMBL/GenBank/DDBJ databases">
        <authorList>
            <person name="Kallberg Y."/>
            <person name="Tangrot J."/>
            <person name="Rosling A."/>
        </authorList>
    </citation>
    <scope>NUCLEOTIDE SEQUENCE</scope>
    <source>
        <strain evidence="1">MA453B</strain>
    </source>
</reference>
<dbReference type="EMBL" id="CAJVPY010015103">
    <property type="protein sequence ID" value="CAG8749964.1"/>
    <property type="molecule type" value="Genomic_DNA"/>
</dbReference>
<name>A0A9N9ITG9_9GLOM</name>